<reference evidence="1 2" key="1">
    <citation type="journal article" date="2011" name="J. Bacteriol.">
        <title>Whole-genome sequences of two Borrelia afzelii and two Borrelia garinii Lyme disease agent isolates.</title>
        <authorList>
            <person name="Casjens S.R."/>
            <person name="Mongodin E.F."/>
            <person name="Qiu W.-G."/>
            <person name="Dunn J.J."/>
            <person name="Luft B.J."/>
            <person name="Fraser-Liggett C.M."/>
            <person name="Schutzer S.E."/>
        </authorList>
    </citation>
    <scope>NUCLEOTIDE SEQUENCE [LARGE SCALE GENOMIC DNA]</scope>
    <source>
        <strain evidence="1 2">PKo</strain>
    </source>
</reference>
<dbReference type="Pfam" id="PF07032">
    <property type="entry name" value="DUF1322"/>
    <property type="match status" value="1"/>
</dbReference>
<gene>
    <name evidence="1" type="ordered locus">BafPKo_Q0021</name>
</gene>
<dbReference type="PATRIC" id="fig|390236.22.peg.1336"/>
<evidence type="ECO:0000313" key="2">
    <source>
        <dbReference type="Proteomes" id="UP000005216"/>
    </source>
</evidence>
<dbReference type="AlphaFoldDB" id="G0ITU5"/>
<keyword evidence="1" id="KW-0614">Plasmid</keyword>
<dbReference type="EMBL" id="CP002948">
    <property type="protein sequence ID" value="AEL70549.1"/>
    <property type="molecule type" value="Genomic_DNA"/>
</dbReference>
<protein>
    <submittedName>
        <fullName evidence="1">Uncharacterized protein</fullName>
    </submittedName>
</protein>
<name>G0ITU5_BORAP</name>
<organism evidence="1 2">
    <name type="scientific">Borreliella afzelii (strain PKo)</name>
    <name type="common">Borrelia afzelii</name>
    <dbReference type="NCBI Taxonomy" id="390236"/>
    <lineage>
        <taxon>Bacteria</taxon>
        <taxon>Pseudomonadati</taxon>
        <taxon>Spirochaetota</taxon>
        <taxon>Spirochaetia</taxon>
        <taxon>Spirochaetales</taxon>
        <taxon>Borreliaceae</taxon>
        <taxon>Borreliella</taxon>
    </lineage>
</organism>
<dbReference type="HOGENOM" id="CLU_3266544_0_0_12"/>
<evidence type="ECO:0000313" key="1">
    <source>
        <dbReference type="EMBL" id="AEL70549.1"/>
    </source>
</evidence>
<keyword evidence="2" id="KW-1185">Reference proteome</keyword>
<sequence>MPYDELIEVNQIADLKLEKELHKGFFLVYELYDLINSDEKI</sequence>
<geneLocation type="plasmid" evidence="1 2">
    <name>lp32-10</name>
</geneLocation>
<dbReference type="Proteomes" id="UP000005216">
    <property type="component" value="Plasmid lp32-10"/>
</dbReference>
<dbReference type="KEGG" id="bafz:BafPKo_Q0021"/>
<proteinExistence type="predicted"/>
<dbReference type="InterPro" id="IPR009753">
    <property type="entry name" value="DUF1322"/>
</dbReference>
<accession>G0ITU5</accession>